<evidence type="ECO:0000256" key="1">
    <source>
        <dbReference type="SAM" id="Phobius"/>
    </source>
</evidence>
<accession>A0A1B1TEE5</accession>
<reference evidence="2" key="1">
    <citation type="submission" date="2014-11" db="EMBL/GenBank/DDBJ databases">
        <authorList>
            <person name="Zhu J."/>
            <person name="Qi W."/>
            <person name="Song R."/>
        </authorList>
    </citation>
    <scope>NUCLEOTIDE SEQUENCE</scope>
</reference>
<dbReference type="AlphaFoldDB" id="A0A1B1TEE5"/>
<feature type="transmembrane region" description="Helical" evidence="1">
    <location>
        <begin position="113"/>
        <end position="132"/>
    </location>
</feature>
<reference evidence="2" key="2">
    <citation type="journal article" date="2015" name="ISME J.">
        <title>A new class of marine Euryarchaeota group II from the Mediterranean deep chlorophyll maximum.</title>
        <authorList>
            <person name="Martin-Cuadrado A.B."/>
            <person name="Garcia-Heredia I."/>
            <person name="Molto A.G."/>
            <person name="Lopez-Ubeda R."/>
            <person name="Kimes N."/>
            <person name="Lopez-Garcia P."/>
            <person name="Moreira D."/>
            <person name="Rodriguez-Valera F."/>
        </authorList>
    </citation>
    <scope>NUCLEOTIDE SEQUENCE</scope>
</reference>
<evidence type="ECO:0000313" key="2">
    <source>
        <dbReference type="EMBL" id="ANV80632.1"/>
    </source>
</evidence>
<dbReference type="EMBL" id="KP211899">
    <property type="protein sequence ID" value="ANV80632.1"/>
    <property type="molecule type" value="Genomic_DNA"/>
</dbReference>
<protein>
    <submittedName>
        <fullName evidence="2">Uncharacterized protein</fullName>
    </submittedName>
</protein>
<feature type="transmembrane region" description="Helical" evidence="1">
    <location>
        <begin position="80"/>
        <end position="101"/>
    </location>
</feature>
<organism evidence="2">
    <name type="scientific">uncultured Poseidoniia archaeon</name>
    <dbReference type="NCBI Taxonomy" id="1697135"/>
    <lineage>
        <taxon>Archaea</taxon>
        <taxon>Methanobacteriati</taxon>
        <taxon>Thermoplasmatota</taxon>
        <taxon>Candidatus Poseidoniia</taxon>
        <taxon>environmental samples</taxon>
    </lineage>
</organism>
<keyword evidence="1" id="KW-0812">Transmembrane</keyword>
<feature type="transmembrane region" description="Helical" evidence="1">
    <location>
        <begin position="51"/>
        <end position="71"/>
    </location>
</feature>
<proteinExistence type="predicted"/>
<sequence length="289" mass="31992">MVDVDTALRANAYNDRKRRSSGGKKDDKTTPKKIEDFDPAAHAVKEIADAYSMWLVIIYGASVALGIRYLLMPGMDEPSAILYLLPLLLCATIIPIHKIIIPSKYSELYTNGNWFRAIFLFVFTWLAFSFIVSNPPLADIAPPTLAGGIDIEQTEGIEETSWKNGVYTINLNQDTVDVVMGMAVRDNVDAESVNIIAAIYYRGEMIEELANGTAISHTEEMEMFDSINNWTRGDRVGPHGSDIGLAWDLGTLDPGEYTIEITMTEQGSPWVNTTELIYTISIAQTTVLA</sequence>
<keyword evidence="1" id="KW-1133">Transmembrane helix</keyword>
<keyword evidence="1" id="KW-0472">Membrane</keyword>
<name>A0A1B1TEE5_9ARCH</name>